<dbReference type="PROSITE" id="PS50039">
    <property type="entry name" value="FORK_HEAD_3"/>
    <property type="match status" value="1"/>
</dbReference>
<feature type="region of interest" description="Disordered" evidence="7">
    <location>
        <begin position="449"/>
        <end position="519"/>
    </location>
</feature>
<protein>
    <submittedName>
        <fullName evidence="10">BA75_03105T0</fullName>
    </submittedName>
</protein>
<dbReference type="OrthoDB" id="5954824at2759"/>
<gene>
    <name evidence="10" type="ORF">ATY40_BA7503105</name>
</gene>
<dbReference type="PROSITE" id="PS00658">
    <property type="entry name" value="FORK_HEAD_2"/>
    <property type="match status" value="1"/>
</dbReference>
<comment type="subcellular location">
    <subcellularLocation>
        <location evidence="1 6">Nucleus</location>
    </subcellularLocation>
</comment>
<evidence type="ECO:0000256" key="1">
    <source>
        <dbReference type="ARBA" id="ARBA00004123"/>
    </source>
</evidence>
<dbReference type="InterPro" id="IPR036390">
    <property type="entry name" value="WH_DNA-bd_sf"/>
</dbReference>
<dbReference type="CDD" id="cd00059">
    <property type="entry name" value="FH_FOX"/>
    <property type="match status" value="1"/>
</dbReference>
<name>A0A1B2JC98_PICPA</name>
<feature type="compositionally biased region" description="Polar residues" evidence="7">
    <location>
        <begin position="488"/>
        <end position="511"/>
    </location>
</feature>
<evidence type="ECO:0000313" key="10">
    <source>
        <dbReference type="EMBL" id="ANZ75428.1"/>
    </source>
</evidence>
<dbReference type="Pfam" id="PF00250">
    <property type="entry name" value="Forkhead"/>
    <property type="match status" value="1"/>
</dbReference>
<dbReference type="GO" id="GO:0000978">
    <property type="term" value="F:RNA polymerase II cis-regulatory region sequence-specific DNA binding"/>
    <property type="evidence" value="ECO:0007669"/>
    <property type="project" value="TreeGrafter"/>
</dbReference>
<dbReference type="GO" id="GO:0005634">
    <property type="term" value="C:nucleus"/>
    <property type="evidence" value="ECO:0007669"/>
    <property type="project" value="UniProtKB-SubCell"/>
</dbReference>
<dbReference type="InterPro" id="IPR018122">
    <property type="entry name" value="TF_fork_head_CS_1"/>
</dbReference>
<dbReference type="AlphaFoldDB" id="A0A1B2JC98"/>
<feature type="compositionally biased region" description="Polar residues" evidence="7">
    <location>
        <begin position="449"/>
        <end position="465"/>
    </location>
</feature>
<dbReference type="Gene3D" id="1.10.10.10">
    <property type="entry name" value="Winged helix-like DNA-binding domain superfamily/Winged helix DNA-binding domain"/>
    <property type="match status" value="1"/>
</dbReference>
<dbReference type="PROSITE" id="PS00657">
    <property type="entry name" value="FORK_HEAD_1"/>
    <property type="match status" value="1"/>
</dbReference>
<evidence type="ECO:0000259" key="8">
    <source>
        <dbReference type="PROSITE" id="PS50006"/>
    </source>
</evidence>
<feature type="compositionally biased region" description="Low complexity" evidence="7">
    <location>
        <begin position="406"/>
        <end position="417"/>
    </location>
</feature>
<evidence type="ECO:0000256" key="7">
    <source>
        <dbReference type="SAM" id="MobiDB-lite"/>
    </source>
</evidence>
<dbReference type="InterPro" id="IPR008984">
    <property type="entry name" value="SMAD_FHA_dom_sf"/>
</dbReference>
<feature type="region of interest" description="Disordered" evidence="7">
    <location>
        <begin position="384"/>
        <end position="427"/>
    </location>
</feature>
<evidence type="ECO:0000313" key="11">
    <source>
        <dbReference type="Proteomes" id="UP000094565"/>
    </source>
</evidence>
<keyword evidence="4" id="KW-0804">Transcription</keyword>
<dbReference type="InterPro" id="IPR001766">
    <property type="entry name" value="Fork_head_dom"/>
</dbReference>
<dbReference type="PRINTS" id="PR00053">
    <property type="entry name" value="FORKHEAD"/>
</dbReference>
<feature type="domain" description="FHA" evidence="8">
    <location>
        <begin position="78"/>
        <end position="141"/>
    </location>
</feature>
<dbReference type="GO" id="GO:2000221">
    <property type="term" value="P:negative regulation of pseudohyphal growth"/>
    <property type="evidence" value="ECO:0007669"/>
    <property type="project" value="UniProtKB-ARBA"/>
</dbReference>
<dbReference type="PANTHER" id="PTHR45881:SF1">
    <property type="entry name" value="FORK HEAD PROTEIN HOMOLOG 2"/>
    <property type="match status" value="1"/>
</dbReference>
<feature type="region of interest" description="Disordered" evidence="7">
    <location>
        <begin position="549"/>
        <end position="579"/>
    </location>
</feature>
<dbReference type="InterPro" id="IPR036388">
    <property type="entry name" value="WH-like_DNA-bd_sf"/>
</dbReference>
<reference evidence="10 11" key="1">
    <citation type="submission" date="2016-02" db="EMBL/GenBank/DDBJ databases">
        <title>Comparative genomic and transcriptomic foundation for Pichia pastoris.</title>
        <authorList>
            <person name="Love K.R."/>
            <person name="Shah K.A."/>
            <person name="Whittaker C.A."/>
            <person name="Wu J."/>
            <person name="Bartlett M.C."/>
            <person name="Ma D."/>
            <person name="Leeson R.L."/>
            <person name="Priest M."/>
            <person name="Young S.K."/>
            <person name="Love J.C."/>
        </authorList>
    </citation>
    <scope>NUCLEOTIDE SEQUENCE [LARGE SCALE GENOMIC DNA]</scope>
    <source>
        <strain evidence="10 11">ATCC 28485</strain>
    </source>
</reference>
<dbReference type="SMART" id="SM00339">
    <property type="entry name" value="FH"/>
    <property type="match status" value="1"/>
</dbReference>
<dbReference type="PROSITE" id="PS50006">
    <property type="entry name" value="FHA_DOMAIN"/>
    <property type="match status" value="1"/>
</dbReference>
<feature type="compositionally biased region" description="Polar residues" evidence="7">
    <location>
        <begin position="565"/>
        <end position="579"/>
    </location>
</feature>
<keyword evidence="11" id="KW-1185">Reference proteome</keyword>
<dbReference type="EMBL" id="CP014585">
    <property type="protein sequence ID" value="ANZ75428.1"/>
    <property type="molecule type" value="Genomic_DNA"/>
</dbReference>
<dbReference type="PANTHER" id="PTHR45881">
    <property type="entry name" value="CHECKPOINT SUPPRESSOR 1-LIKE, ISOFORM A-RELATED"/>
    <property type="match status" value="1"/>
</dbReference>
<evidence type="ECO:0000256" key="5">
    <source>
        <dbReference type="ARBA" id="ARBA00023242"/>
    </source>
</evidence>
<dbReference type="SMART" id="SM00240">
    <property type="entry name" value="FHA"/>
    <property type="match status" value="1"/>
</dbReference>
<sequence>MSSPRKRPIDDDLNGIPFQDDPMELINQVTLTLTTPPDGIPTNVSLEYNNSKNVQNEIQAYAKISGCDWTFYVKSLNVVIGRNTEFNQNGYGDEETKVDIDLGPSKVVSRKHASINYNLNSRKWELKILGRNGLKIDGIRYSYSKDEGAVTELKSGNIIDVGGTQMMFILPDSSPVIAKQFLLNLKNKKLKNSDSATMLNKMPSEYHQQYNFYNNTLKGFQLYNKQIPPQALSKPQSSAISYDQLSQQNQTQQSLIELDSEQDLSKDDAKDIKPPYSYATMITQAILTNEQGILSLSEIYDWISSHYSYYRFSKTGWQNSIRHNLSLNKAFEKVPRRPNEPGKGMKWQISEAYKQDFMKKWRDGTLNKVRRGSSVTRQLQLHLIKNKRLPESRPTTGSGPILQVNPSAPSSLPASAPQLPPMNQTIPFATHDVNSLNYINKAGSHLSSPMKYSNFQPNNANSVSQGPPGPLSLPNSQPIVRRPESSQERSTQVSRTLQSAQATNGTSSTDLANYPASPQKRFLTEAYTPERSKEKNGMQNSSPALWNFVQFSTPIGPDSKDNKSPVDSPTATKNESAQNALSDLKNIDLAKGFKN</sequence>
<dbReference type="GO" id="GO:0000981">
    <property type="term" value="F:DNA-binding transcription factor activity, RNA polymerase II-specific"/>
    <property type="evidence" value="ECO:0007669"/>
    <property type="project" value="TreeGrafter"/>
</dbReference>
<dbReference type="Gene3D" id="2.60.200.20">
    <property type="match status" value="1"/>
</dbReference>
<dbReference type="Proteomes" id="UP000094565">
    <property type="component" value="Chromosome 2"/>
</dbReference>
<organism evidence="10 11">
    <name type="scientific">Komagataella pastoris</name>
    <name type="common">Yeast</name>
    <name type="synonym">Pichia pastoris</name>
    <dbReference type="NCBI Taxonomy" id="4922"/>
    <lineage>
        <taxon>Eukaryota</taxon>
        <taxon>Fungi</taxon>
        <taxon>Dikarya</taxon>
        <taxon>Ascomycota</taxon>
        <taxon>Saccharomycotina</taxon>
        <taxon>Pichiomycetes</taxon>
        <taxon>Pichiales</taxon>
        <taxon>Pichiaceae</taxon>
        <taxon>Komagataella</taxon>
    </lineage>
</organism>
<evidence type="ECO:0000256" key="3">
    <source>
        <dbReference type="ARBA" id="ARBA00023125"/>
    </source>
</evidence>
<accession>A0A1B2JC98</accession>
<dbReference type="FunFam" id="1.10.10.10:FF:000030">
    <property type="entry name" value="Forkhead box protein K2"/>
    <property type="match status" value="1"/>
</dbReference>
<evidence type="ECO:0000256" key="2">
    <source>
        <dbReference type="ARBA" id="ARBA00023015"/>
    </source>
</evidence>
<keyword evidence="5 6" id="KW-0539">Nucleus</keyword>
<evidence type="ECO:0000256" key="6">
    <source>
        <dbReference type="PROSITE-ProRule" id="PRU00089"/>
    </source>
</evidence>
<keyword evidence="3 6" id="KW-0238">DNA-binding</keyword>
<evidence type="ECO:0000256" key="4">
    <source>
        <dbReference type="ARBA" id="ARBA00023163"/>
    </source>
</evidence>
<proteinExistence type="predicted"/>
<dbReference type="InterPro" id="IPR000253">
    <property type="entry name" value="FHA_dom"/>
</dbReference>
<dbReference type="InterPro" id="IPR030456">
    <property type="entry name" value="TF_fork_head_CS_2"/>
</dbReference>
<keyword evidence="2" id="KW-0805">Transcription regulation</keyword>
<dbReference type="SUPFAM" id="SSF46785">
    <property type="entry name" value="Winged helix' DNA-binding domain"/>
    <property type="match status" value="1"/>
</dbReference>
<feature type="domain" description="Fork-head" evidence="9">
    <location>
        <begin position="273"/>
        <end position="371"/>
    </location>
</feature>
<evidence type="ECO:0000259" key="9">
    <source>
        <dbReference type="PROSITE" id="PS50039"/>
    </source>
</evidence>
<dbReference type="Pfam" id="PF00498">
    <property type="entry name" value="FHA"/>
    <property type="match status" value="1"/>
</dbReference>
<dbReference type="SUPFAM" id="SSF49879">
    <property type="entry name" value="SMAD/FHA domain"/>
    <property type="match status" value="1"/>
</dbReference>
<dbReference type="CDD" id="cd22701">
    <property type="entry name" value="FHA_FKH1-like"/>
    <property type="match status" value="1"/>
</dbReference>
<feature type="DNA-binding region" description="Fork-head" evidence="6">
    <location>
        <begin position="273"/>
        <end position="371"/>
    </location>
</feature>